<dbReference type="Pfam" id="PF13561">
    <property type="entry name" value="adh_short_C2"/>
    <property type="match status" value="1"/>
</dbReference>
<dbReference type="PANTHER" id="PTHR43477">
    <property type="entry name" value="DIHYDROANTICAPSIN 7-DEHYDROGENASE"/>
    <property type="match status" value="1"/>
</dbReference>
<dbReference type="InterPro" id="IPR051122">
    <property type="entry name" value="SDR_DHRS6-like"/>
</dbReference>
<sequence>MSDNLTGTTVLVVGGAKNLGLAIATRAAELGAHVVIGARDGDAAQKAAATLPGARGIAIDVTDEATVASAAADLGAVDHIVSLAAAHHNVAVADLDHDRTVTAFEAKVIGPLLLAKHFAPSMPASGSIVLFSGVAAWKPSPGKAVMGITNGAVSFTASHLAKELAPIRVNAVSPGIIDSGTWDGMPDSDRAALFDGVAGSIPAGRVGATADIVDAATWLLTAGFVSGETIHVEGGARSA</sequence>
<dbReference type="InterPro" id="IPR002347">
    <property type="entry name" value="SDR_fam"/>
</dbReference>
<dbReference type="PANTHER" id="PTHR43477:SF1">
    <property type="entry name" value="DIHYDROANTICAPSIN 7-DEHYDROGENASE"/>
    <property type="match status" value="1"/>
</dbReference>
<proteinExistence type="inferred from homology"/>
<dbReference type="RefSeq" id="WP_328858999.1">
    <property type="nucleotide sequence ID" value="NZ_CP108021.1"/>
</dbReference>
<dbReference type="KEGG" id="whr:OG579_09980"/>
<comment type="similarity">
    <text evidence="1">Belongs to the short-chain dehydrogenases/reductases (SDR) family.</text>
</comment>
<evidence type="ECO:0000256" key="2">
    <source>
        <dbReference type="ARBA" id="ARBA00023002"/>
    </source>
</evidence>
<dbReference type="SUPFAM" id="SSF51735">
    <property type="entry name" value="NAD(P)-binding Rossmann-fold domains"/>
    <property type="match status" value="1"/>
</dbReference>
<dbReference type="Gene3D" id="3.40.50.720">
    <property type="entry name" value="NAD(P)-binding Rossmann-like Domain"/>
    <property type="match status" value="1"/>
</dbReference>
<dbReference type="PRINTS" id="PR00081">
    <property type="entry name" value="GDHRDH"/>
</dbReference>
<accession>A0AAU4K7H2</accession>
<dbReference type="InterPro" id="IPR036291">
    <property type="entry name" value="NAD(P)-bd_dom_sf"/>
</dbReference>
<organism evidence="3 4">
    <name type="scientific">Williamsia herbipolensis</name>
    <dbReference type="NCBI Taxonomy" id="1603258"/>
    <lineage>
        <taxon>Bacteria</taxon>
        <taxon>Bacillati</taxon>
        <taxon>Actinomycetota</taxon>
        <taxon>Actinomycetes</taxon>
        <taxon>Mycobacteriales</taxon>
        <taxon>Nocardiaceae</taxon>
        <taxon>Williamsia</taxon>
    </lineage>
</organism>
<reference evidence="3 4" key="1">
    <citation type="submission" date="2022-10" db="EMBL/GenBank/DDBJ databases">
        <title>The complete genomes of actinobacterial strains from the NBC collection.</title>
        <authorList>
            <person name="Joergensen T.S."/>
            <person name="Alvarez Arevalo M."/>
            <person name="Sterndorff E.B."/>
            <person name="Faurdal D."/>
            <person name="Vuksanovic O."/>
            <person name="Mourched A.-S."/>
            <person name="Charusanti P."/>
            <person name="Shaw S."/>
            <person name="Blin K."/>
            <person name="Weber T."/>
        </authorList>
    </citation>
    <scope>NUCLEOTIDE SEQUENCE [LARGE SCALE GENOMIC DNA]</scope>
    <source>
        <strain evidence="3 4">NBC_00319</strain>
    </source>
</reference>
<gene>
    <name evidence="3" type="ORF">OG579_09980</name>
</gene>
<keyword evidence="4" id="KW-1185">Reference proteome</keyword>
<name>A0AAU4K7H2_9NOCA</name>
<dbReference type="GO" id="GO:0016491">
    <property type="term" value="F:oxidoreductase activity"/>
    <property type="evidence" value="ECO:0007669"/>
    <property type="project" value="UniProtKB-KW"/>
</dbReference>
<keyword evidence="2" id="KW-0560">Oxidoreductase</keyword>
<evidence type="ECO:0000256" key="1">
    <source>
        <dbReference type="ARBA" id="ARBA00006484"/>
    </source>
</evidence>
<evidence type="ECO:0000313" key="4">
    <source>
        <dbReference type="Proteomes" id="UP001432128"/>
    </source>
</evidence>
<protein>
    <submittedName>
        <fullName evidence="3">SDR family oxidoreductase</fullName>
    </submittedName>
</protein>
<dbReference type="EMBL" id="CP108021">
    <property type="protein sequence ID" value="WUM22065.1"/>
    <property type="molecule type" value="Genomic_DNA"/>
</dbReference>
<dbReference type="Proteomes" id="UP001432128">
    <property type="component" value="Chromosome"/>
</dbReference>
<dbReference type="CDD" id="cd05233">
    <property type="entry name" value="SDR_c"/>
    <property type="match status" value="1"/>
</dbReference>
<evidence type="ECO:0000313" key="3">
    <source>
        <dbReference type="EMBL" id="WUM22065.1"/>
    </source>
</evidence>
<dbReference type="AlphaFoldDB" id="A0AAU4K7H2"/>